<dbReference type="InterPro" id="IPR035437">
    <property type="entry name" value="SNase_OB-fold_sf"/>
</dbReference>
<dbReference type="AlphaFoldDB" id="X1M1H5"/>
<feature type="domain" description="TNase-like" evidence="1">
    <location>
        <begin position="12"/>
        <end position="99"/>
    </location>
</feature>
<name>X1M1H5_9ZZZZ</name>
<accession>X1M1H5</accession>
<proteinExistence type="predicted"/>
<dbReference type="SUPFAM" id="SSF50199">
    <property type="entry name" value="Staphylococcal nuclease"/>
    <property type="match status" value="1"/>
</dbReference>
<dbReference type="InterPro" id="IPR016071">
    <property type="entry name" value="Staphylococal_nuclease_OB-fold"/>
</dbReference>
<dbReference type="EMBL" id="BARV01010409">
    <property type="protein sequence ID" value="GAI11921.1"/>
    <property type="molecule type" value="Genomic_DNA"/>
</dbReference>
<feature type="non-terminal residue" evidence="2">
    <location>
        <position position="279"/>
    </location>
</feature>
<sequence length="279" mass="31563">MCTGIEIFSVEKEYTDQSRDALLPLNDKKVILKLDLENIADTYGRILAVVEYQGQDIGLRQIKEGLACYYFREPHDKVDDVLYEEATKTAKADGVGMWAGLEDIEKEEDKIKIRITSKPTNAKLFLDDVALRHNTPSDEEELSDVIHLFTLGKHILSAEKAGLSAMEDIEIVKGDNGTIHLDLETAPFPEEPTEEEIAEEELEEELEEEEIEEEEIIEPVIGPVKPAEIPKEYTSGQAWALKAAFDKILILTEGTAIMSEEERQDLINSFTMYTDEQKE</sequence>
<comment type="caution">
    <text evidence="2">The sequence shown here is derived from an EMBL/GenBank/DDBJ whole genome shotgun (WGS) entry which is preliminary data.</text>
</comment>
<evidence type="ECO:0000259" key="1">
    <source>
        <dbReference type="Pfam" id="PF00565"/>
    </source>
</evidence>
<organism evidence="2">
    <name type="scientific">marine sediment metagenome</name>
    <dbReference type="NCBI Taxonomy" id="412755"/>
    <lineage>
        <taxon>unclassified sequences</taxon>
        <taxon>metagenomes</taxon>
        <taxon>ecological metagenomes</taxon>
    </lineage>
</organism>
<reference evidence="2" key="1">
    <citation type="journal article" date="2014" name="Front. Microbiol.">
        <title>High frequency of phylogenetically diverse reductive dehalogenase-homologous genes in deep subseafloor sedimentary metagenomes.</title>
        <authorList>
            <person name="Kawai M."/>
            <person name="Futagami T."/>
            <person name="Toyoda A."/>
            <person name="Takaki Y."/>
            <person name="Nishi S."/>
            <person name="Hori S."/>
            <person name="Arai W."/>
            <person name="Tsubouchi T."/>
            <person name="Morono Y."/>
            <person name="Uchiyama I."/>
            <person name="Ito T."/>
            <person name="Fujiyama A."/>
            <person name="Inagaki F."/>
            <person name="Takami H."/>
        </authorList>
    </citation>
    <scope>NUCLEOTIDE SEQUENCE</scope>
    <source>
        <strain evidence="2">Expedition CK06-06</strain>
    </source>
</reference>
<dbReference type="Gene3D" id="2.40.50.90">
    <property type="match status" value="1"/>
</dbReference>
<evidence type="ECO:0000313" key="2">
    <source>
        <dbReference type="EMBL" id="GAI11921.1"/>
    </source>
</evidence>
<gene>
    <name evidence="2" type="ORF">S06H3_20156</name>
</gene>
<protein>
    <recommendedName>
        <fullName evidence="1">TNase-like domain-containing protein</fullName>
    </recommendedName>
</protein>
<dbReference type="Pfam" id="PF00565">
    <property type="entry name" value="SNase"/>
    <property type="match status" value="1"/>
</dbReference>